<comment type="caution">
    <text evidence="1">The sequence shown here is derived from an EMBL/GenBank/DDBJ whole genome shotgun (WGS) entry which is preliminary data.</text>
</comment>
<accession>A0A9P5T9V7</accession>
<keyword evidence="2" id="KW-1185">Reference proteome</keyword>
<protein>
    <submittedName>
        <fullName evidence="1">Uncharacterized protein</fullName>
    </submittedName>
</protein>
<dbReference type="AlphaFoldDB" id="A0A9P5T9V7"/>
<gene>
    <name evidence="1" type="ORF">DFH94DRAFT_731770</name>
</gene>
<evidence type="ECO:0000313" key="2">
    <source>
        <dbReference type="Proteomes" id="UP000759537"/>
    </source>
</evidence>
<reference evidence="1" key="1">
    <citation type="submission" date="2019-10" db="EMBL/GenBank/DDBJ databases">
        <authorList>
            <consortium name="DOE Joint Genome Institute"/>
            <person name="Kuo A."/>
            <person name="Miyauchi S."/>
            <person name="Kiss E."/>
            <person name="Drula E."/>
            <person name="Kohler A."/>
            <person name="Sanchez-Garcia M."/>
            <person name="Andreopoulos B."/>
            <person name="Barry K.W."/>
            <person name="Bonito G."/>
            <person name="Buee M."/>
            <person name="Carver A."/>
            <person name="Chen C."/>
            <person name="Cichocki N."/>
            <person name="Clum A."/>
            <person name="Culley D."/>
            <person name="Crous P.W."/>
            <person name="Fauchery L."/>
            <person name="Girlanda M."/>
            <person name="Hayes R."/>
            <person name="Keri Z."/>
            <person name="LaButti K."/>
            <person name="Lipzen A."/>
            <person name="Lombard V."/>
            <person name="Magnuson J."/>
            <person name="Maillard F."/>
            <person name="Morin E."/>
            <person name="Murat C."/>
            <person name="Nolan M."/>
            <person name="Ohm R."/>
            <person name="Pangilinan J."/>
            <person name="Pereira M."/>
            <person name="Perotto S."/>
            <person name="Peter M."/>
            <person name="Riley R."/>
            <person name="Sitrit Y."/>
            <person name="Stielow B."/>
            <person name="Szollosi G."/>
            <person name="Zifcakova L."/>
            <person name="Stursova M."/>
            <person name="Spatafora J.W."/>
            <person name="Tedersoo L."/>
            <person name="Vaario L.-M."/>
            <person name="Yamada A."/>
            <person name="Yan M."/>
            <person name="Wang P."/>
            <person name="Xu J."/>
            <person name="Bruns T."/>
            <person name="Baldrian P."/>
            <person name="Vilgalys R."/>
            <person name="Henrissat B."/>
            <person name="Grigoriev I.V."/>
            <person name="Hibbett D."/>
            <person name="Nagy L.G."/>
            <person name="Martin F.M."/>
        </authorList>
    </citation>
    <scope>NUCLEOTIDE SEQUENCE</scope>
    <source>
        <strain evidence="1">Prilba</strain>
    </source>
</reference>
<proteinExistence type="predicted"/>
<dbReference type="OrthoDB" id="2530521at2759"/>
<dbReference type="Proteomes" id="UP000759537">
    <property type="component" value="Unassembled WGS sequence"/>
</dbReference>
<dbReference type="EMBL" id="WHVB01000006">
    <property type="protein sequence ID" value="KAF8481597.1"/>
    <property type="molecule type" value="Genomic_DNA"/>
</dbReference>
<organism evidence="1 2">
    <name type="scientific">Russula ochroleuca</name>
    <dbReference type="NCBI Taxonomy" id="152965"/>
    <lineage>
        <taxon>Eukaryota</taxon>
        <taxon>Fungi</taxon>
        <taxon>Dikarya</taxon>
        <taxon>Basidiomycota</taxon>
        <taxon>Agaricomycotina</taxon>
        <taxon>Agaricomycetes</taxon>
        <taxon>Russulales</taxon>
        <taxon>Russulaceae</taxon>
        <taxon>Russula</taxon>
    </lineage>
</organism>
<sequence length="79" mass="8839">MIMTATWAGLVMARCRSHLKRQTFSLCIGEISDIVDTQSGVHLVRLICTVFWERKASSRLDTWHPNSGGDAPLIMLHAT</sequence>
<name>A0A9P5T9V7_9AGAM</name>
<evidence type="ECO:0000313" key="1">
    <source>
        <dbReference type="EMBL" id="KAF8481597.1"/>
    </source>
</evidence>
<reference evidence="1" key="2">
    <citation type="journal article" date="2020" name="Nat. Commun.">
        <title>Large-scale genome sequencing of mycorrhizal fungi provides insights into the early evolution of symbiotic traits.</title>
        <authorList>
            <person name="Miyauchi S."/>
            <person name="Kiss E."/>
            <person name="Kuo A."/>
            <person name="Drula E."/>
            <person name="Kohler A."/>
            <person name="Sanchez-Garcia M."/>
            <person name="Morin E."/>
            <person name="Andreopoulos B."/>
            <person name="Barry K.W."/>
            <person name="Bonito G."/>
            <person name="Buee M."/>
            <person name="Carver A."/>
            <person name="Chen C."/>
            <person name="Cichocki N."/>
            <person name="Clum A."/>
            <person name="Culley D."/>
            <person name="Crous P.W."/>
            <person name="Fauchery L."/>
            <person name="Girlanda M."/>
            <person name="Hayes R.D."/>
            <person name="Keri Z."/>
            <person name="LaButti K."/>
            <person name="Lipzen A."/>
            <person name="Lombard V."/>
            <person name="Magnuson J."/>
            <person name="Maillard F."/>
            <person name="Murat C."/>
            <person name="Nolan M."/>
            <person name="Ohm R.A."/>
            <person name="Pangilinan J."/>
            <person name="Pereira M.F."/>
            <person name="Perotto S."/>
            <person name="Peter M."/>
            <person name="Pfister S."/>
            <person name="Riley R."/>
            <person name="Sitrit Y."/>
            <person name="Stielow J.B."/>
            <person name="Szollosi G."/>
            <person name="Zifcakova L."/>
            <person name="Stursova M."/>
            <person name="Spatafora J.W."/>
            <person name="Tedersoo L."/>
            <person name="Vaario L.M."/>
            <person name="Yamada A."/>
            <person name="Yan M."/>
            <person name="Wang P."/>
            <person name="Xu J."/>
            <person name="Bruns T."/>
            <person name="Baldrian P."/>
            <person name="Vilgalys R."/>
            <person name="Dunand C."/>
            <person name="Henrissat B."/>
            <person name="Grigoriev I.V."/>
            <person name="Hibbett D."/>
            <person name="Nagy L.G."/>
            <person name="Martin F.M."/>
        </authorList>
    </citation>
    <scope>NUCLEOTIDE SEQUENCE</scope>
    <source>
        <strain evidence="1">Prilba</strain>
    </source>
</reference>